<name>A0A370GML7_9NOCA</name>
<dbReference type="RefSeq" id="WP_068032387.1">
    <property type="nucleotide sequence ID" value="NZ_QQAZ01000015.1"/>
</dbReference>
<evidence type="ECO:0000313" key="2">
    <source>
        <dbReference type="EMBL" id="RDI44968.1"/>
    </source>
</evidence>
<dbReference type="SUPFAM" id="SSF52833">
    <property type="entry name" value="Thioredoxin-like"/>
    <property type="match status" value="1"/>
</dbReference>
<dbReference type="GO" id="GO:0016491">
    <property type="term" value="F:oxidoreductase activity"/>
    <property type="evidence" value="ECO:0007669"/>
    <property type="project" value="InterPro"/>
</dbReference>
<accession>A0A370GML7</accession>
<dbReference type="Gene3D" id="3.40.30.10">
    <property type="entry name" value="Glutaredoxin"/>
    <property type="match status" value="1"/>
</dbReference>
<reference evidence="2 3" key="1">
    <citation type="submission" date="2018-07" db="EMBL/GenBank/DDBJ databases">
        <title>Genomic Encyclopedia of Type Strains, Phase IV (KMG-IV): sequencing the most valuable type-strain genomes for metagenomic binning, comparative biology and taxonomic classification.</title>
        <authorList>
            <person name="Goeker M."/>
        </authorList>
    </citation>
    <scope>NUCLEOTIDE SEQUENCE [LARGE SCALE GENOMIC DNA]</scope>
    <source>
        <strain evidence="2 3">DSM 44952</strain>
    </source>
</reference>
<dbReference type="Pfam" id="PF00578">
    <property type="entry name" value="AhpC-TSA"/>
    <property type="match status" value="1"/>
</dbReference>
<comment type="caution">
    <text evidence="2">The sequence shown here is derived from an EMBL/GenBank/DDBJ whole genome shotgun (WGS) entry which is preliminary data.</text>
</comment>
<evidence type="ECO:0000259" key="1">
    <source>
        <dbReference type="Pfam" id="PF00578"/>
    </source>
</evidence>
<proteinExistence type="predicted"/>
<dbReference type="Proteomes" id="UP000255355">
    <property type="component" value="Unassembled WGS sequence"/>
</dbReference>
<organism evidence="2 3">
    <name type="scientific">Nocardia mexicana</name>
    <dbReference type="NCBI Taxonomy" id="279262"/>
    <lineage>
        <taxon>Bacteria</taxon>
        <taxon>Bacillati</taxon>
        <taxon>Actinomycetota</taxon>
        <taxon>Actinomycetes</taxon>
        <taxon>Mycobacteriales</taxon>
        <taxon>Nocardiaceae</taxon>
        <taxon>Nocardia</taxon>
    </lineage>
</organism>
<keyword evidence="3" id="KW-1185">Reference proteome</keyword>
<sequence>MDVGDIVAPRELETIGTSVVAVPDAKRLVHMQFRRFAGCPICHLHLRSVARRHDEIAAAGVVEVVVFHSDAAALRKYQDDLPFTVVADPGRVLYTEFGVESSPTSVAHPRAMLAAARGAIHQRSVGAALGRGEDHFGLPADFLIAADGRVLDRKYGTHADDQWSVDDILDRAERLGSH</sequence>
<feature type="domain" description="Alkyl hydroperoxide reductase subunit C/ Thiol specific antioxidant" evidence="1">
    <location>
        <begin position="28"/>
        <end position="121"/>
    </location>
</feature>
<gene>
    <name evidence="2" type="ORF">DFR68_115120</name>
</gene>
<dbReference type="GO" id="GO:0016209">
    <property type="term" value="F:antioxidant activity"/>
    <property type="evidence" value="ECO:0007669"/>
    <property type="project" value="InterPro"/>
</dbReference>
<dbReference type="EMBL" id="QQAZ01000015">
    <property type="protein sequence ID" value="RDI44968.1"/>
    <property type="molecule type" value="Genomic_DNA"/>
</dbReference>
<dbReference type="STRING" id="1210089.GCA_001613165_07828"/>
<protein>
    <submittedName>
        <fullName evidence="2">Peroxiredoxin</fullName>
    </submittedName>
</protein>
<dbReference type="AlphaFoldDB" id="A0A370GML7"/>
<evidence type="ECO:0000313" key="3">
    <source>
        <dbReference type="Proteomes" id="UP000255355"/>
    </source>
</evidence>
<dbReference type="InterPro" id="IPR036249">
    <property type="entry name" value="Thioredoxin-like_sf"/>
</dbReference>
<dbReference type="InterPro" id="IPR000866">
    <property type="entry name" value="AhpC/TSA"/>
</dbReference>